<keyword evidence="2" id="KW-1185">Reference proteome</keyword>
<feature type="non-terminal residue" evidence="1">
    <location>
        <position position="1"/>
    </location>
</feature>
<reference evidence="1 2" key="1">
    <citation type="submission" date="2022-05" db="EMBL/GenBank/DDBJ databases">
        <authorList>
            <consortium name="Genoscope - CEA"/>
            <person name="William W."/>
        </authorList>
    </citation>
    <scope>NUCLEOTIDE SEQUENCE [LARGE SCALE GENOMIC DNA]</scope>
</reference>
<accession>A0ABN8P0T6</accession>
<protein>
    <recommendedName>
        <fullName evidence="3">THAP-type domain-containing protein</fullName>
    </recommendedName>
</protein>
<name>A0ABN8P0T6_9CNID</name>
<evidence type="ECO:0000313" key="1">
    <source>
        <dbReference type="EMBL" id="CAH3129618.1"/>
    </source>
</evidence>
<sequence length="159" mass="17904">GTHTCDCEPPFKLFPFPTEKKDSEGRRRWTENIKREIRKGKVWTPKNSSRVGFGIQLQLESCGRKAKNPLDRSKIIPEKKPRKAKKSGEEVSEVLVEQEISNHSETCVSENIGTAPETTANSGNCSTAPEAAFVVNNYCCPDKDLRIQELQEQLKEAEN</sequence>
<comment type="caution">
    <text evidence="1">The sequence shown here is derived from an EMBL/GenBank/DDBJ whole genome shotgun (WGS) entry which is preliminary data.</text>
</comment>
<dbReference type="Proteomes" id="UP001159405">
    <property type="component" value="Unassembled WGS sequence"/>
</dbReference>
<organism evidence="1 2">
    <name type="scientific">Porites lobata</name>
    <dbReference type="NCBI Taxonomy" id="104759"/>
    <lineage>
        <taxon>Eukaryota</taxon>
        <taxon>Metazoa</taxon>
        <taxon>Cnidaria</taxon>
        <taxon>Anthozoa</taxon>
        <taxon>Hexacorallia</taxon>
        <taxon>Scleractinia</taxon>
        <taxon>Fungiina</taxon>
        <taxon>Poritidae</taxon>
        <taxon>Porites</taxon>
    </lineage>
</organism>
<proteinExistence type="predicted"/>
<feature type="non-terminal residue" evidence="1">
    <location>
        <position position="159"/>
    </location>
</feature>
<evidence type="ECO:0008006" key="3">
    <source>
        <dbReference type="Google" id="ProtNLM"/>
    </source>
</evidence>
<gene>
    <name evidence="1" type="ORF">PLOB_00034290</name>
</gene>
<evidence type="ECO:0000313" key="2">
    <source>
        <dbReference type="Proteomes" id="UP001159405"/>
    </source>
</evidence>
<dbReference type="EMBL" id="CALNXK010000047">
    <property type="protein sequence ID" value="CAH3129618.1"/>
    <property type="molecule type" value="Genomic_DNA"/>
</dbReference>